<dbReference type="GeneID" id="98175033"/>
<feature type="compositionally biased region" description="Low complexity" evidence="1">
    <location>
        <begin position="314"/>
        <end position="329"/>
    </location>
</feature>
<reference evidence="3 4" key="1">
    <citation type="submission" date="2024-09" db="EMBL/GenBank/DDBJ databases">
        <title>Itraconazole resistance in Madurella fahalii resulting from another homologue of gene encoding cytochrome P450 14-alpha sterol demethylase (CYP51).</title>
        <authorList>
            <person name="Yoshioka I."/>
            <person name="Fahal A.H."/>
            <person name="Kaneko S."/>
            <person name="Yaguchi T."/>
        </authorList>
    </citation>
    <scope>NUCLEOTIDE SEQUENCE [LARGE SCALE GENOMIC DNA]</scope>
    <source>
        <strain evidence="3 4">IFM 68171</strain>
    </source>
</reference>
<dbReference type="CDD" id="cd07566">
    <property type="entry name" value="ScNTA1_like"/>
    <property type="match status" value="1"/>
</dbReference>
<comment type="caution">
    <text evidence="3">The sequence shown here is derived from an EMBL/GenBank/DDBJ whole genome shotgun (WGS) entry which is preliminary data.</text>
</comment>
<dbReference type="Gene3D" id="3.60.110.10">
    <property type="entry name" value="Carbon-nitrogen hydrolase"/>
    <property type="match status" value="1"/>
</dbReference>
<proteinExistence type="predicted"/>
<dbReference type="RefSeq" id="XP_070915811.1">
    <property type="nucleotide sequence ID" value="XM_071059710.1"/>
</dbReference>
<feature type="region of interest" description="Disordered" evidence="1">
    <location>
        <begin position="470"/>
        <end position="551"/>
    </location>
</feature>
<dbReference type="PANTHER" id="PTHR11750">
    <property type="entry name" value="PROTEIN N-TERMINAL AMIDASE"/>
    <property type="match status" value="1"/>
</dbReference>
<keyword evidence="4" id="KW-1185">Reference proteome</keyword>
<feature type="region of interest" description="Disordered" evidence="1">
    <location>
        <begin position="635"/>
        <end position="659"/>
    </location>
</feature>
<feature type="compositionally biased region" description="Polar residues" evidence="1">
    <location>
        <begin position="470"/>
        <end position="483"/>
    </location>
</feature>
<feature type="region of interest" description="Disordered" evidence="1">
    <location>
        <begin position="287"/>
        <end position="392"/>
    </location>
</feature>
<sequence length="711" mass="77299">MRIGCLQFSPQVGDVSNNLNRADAVLSRADPKELEGLDLLVLPEMAFSGYNFRSLEDVLPYLEPTGSGISSLWARTTALKYDCTVAVGYPEKVASPGLQSPAPEYYNSLIVVNGEGETVANYRKSFLYYTDETWAREGHGFFKGEISNFGQVAMGICMDINPYKFEAPWHAYEFAFHILEARANLVIVSMAWLTHEDRSTFTPFPKEPDFSMLTYWVRRLEPIIRAESNEETIVVFCNRCGIEDEVTYSGTSAVIGIKDGEVSVYGLLGRGVKELLVVDTEQRPFAKLIDRPEQPATAGAESSSTQPPQRPDNGSSQPGSRSGSESGGSPPAPPLGSTPSSAGAHAKSEPTTPRTPASREVKGWPGKSSPVGPRETAVRARPSLSILTGPEAITPFSTKPPVALSPNTFNNRSLRTPPMSPSEDTAQHTTDRFWDETPSTAFISSGLYTPSEPIWPAYEGLTTISFDTPSRSPWNESGRTPITSPVGIKSSVSPLFSKRPDPVRSQHASSGQRRARAESQSLTPVQRASGTRATVETPHRDDPASEGQTISIIASPSCFKTSFGPNEFPMPFQPFPQLAAHPDHQSTPTSTHRVGRNYSHSSVSNEPGASPAIPLTPPPLLRHRKAYSAPTTPFASFPGVLGHSNGDNDGDARRSESGQVQVQLQLEQEIMERLFVGGHEAVLGKTMARGRRRLVRHVRAQDLTPRSAVSV</sequence>
<dbReference type="Pfam" id="PF00795">
    <property type="entry name" value="CN_hydrolase"/>
    <property type="match status" value="1"/>
</dbReference>
<dbReference type="PANTHER" id="PTHR11750:SF26">
    <property type="entry name" value="PROTEIN N-TERMINAL AMIDASE"/>
    <property type="match status" value="1"/>
</dbReference>
<dbReference type="PROSITE" id="PS50263">
    <property type="entry name" value="CN_HYDROLASE"/>
    <property type="match status" value="1"/>
</dbReference>
<feature type="compositionally biased region" description="Polar residues" evidence="1">
    <location>
        <begin position="585"/>
        <end position="607"/>
    </location>
</feature>
<dbReference type="InterPro" id="IPR003010">
    <property type="entry name" value="C-N_Hydrolase"/>
</dbReference>
<evidence type="ECO:0000259" key="2">
    <source>
        <dbReference type="PROSITE" id="PS50263"/>
    </source>
</evidence>
<feature type="region of interest" description="Disordered" evidence="1">
    <location>
        <begin position="577"/>
        <end position="623"/>
    </location>
</feature>
<gene>
    <name evidence="3" type="ORF">MFIFM68171_04290</name>
</gene>
<dbReference type="InterPro" id="IPR036526">
    <property type="entry name" value="C-N_Hydrolase_sf"/>
</dbReference>
<evidence type="ECO:0000313" key="3">
    <source>
        <dbReference type="EMBL" id="GAB1314080.1"/>
    </source>
</evidence>
<dbReference type="InterPro" id="IPR039703">
    <property type="entry name" value="Nta1"/>
</dbReference>
<dbReference type="EMBL" id="BAAFSV010000002">
    <property type="protein sequence ID" value="GAB1314080.1"/>
    <property type="molecule type" value="Genomic_DNA"/>
</dbReference>
<name>A0ABQ0G8Q7_9PEZI</name>
<feature type="compositionally biased region" description="Polar residues" evidence="1">
    <location>
        <begin position="506"/>
        <end position="534"/>
    </location>
</feature>
<dbReference type="Proteomes" id="UP001628179">
    <property type="component" value="Unassembled WGS sequence"/>
</dbReference>
<dbReference type="SUPFAM" id="SSF56317">
    <property type="entry name" value="Carbon-nitrogen hydrolase"/>
    <property type="match status" value="1"/>
</dbReference>
<evidence type="ECO:0000256" key="1">
    <source>
        <dbReference type="SAM" id="MobiDB-lite"/>
    </source>
</evidence>
<protein>
    <recommendedName>
        <fullName evidence="2">CN hydrolase domain-containing protein</fullName>
    </recommendedName>
</protein>
<organism evidence="3 4">
    <name type="scientific">Madurella fahalii</name>
    <dbReference type="NCBI Taxonomy" id="1157608"/>
    <lineage>
        <taxon>Eukaryota</taxon>
        <taxon>Fungi</taxon>
        <taxon>Dikarya</taxon>
        <taxon>Ascomycota</taxon>
        <taxon>Pezizomycotina</taxon>
        <taxon>Sordariomycetes</taxon>
        <taxon>Sordariomycetidae</taxon>
        <taxon>Sordariales</taxon>
        <taxon>Sordariales incertae sedis</taxon>
        <taxon>Madurella</taxon>
    </lineage>
</organism>
<accession>A0ABQ0G8Q7</accession>
<evidence type="ECO:0000313" key="4">
    <source>
        <dbReference type="Proteomes" id="UP001628179"/>
    </source>
</evidence>
<feature type="domain" description="CN hydrolase" evidence="2">
    <location>
        <begin position="1"/>
        <end position="282"/>
    </location>
</feature>